<dbReference type="AlphaFoldDB" id="A0A6P1M2G0"/>
<keyword evidence="2" id="KW-0963">Cytoplasm</keyword>
<gene>
    <name evidence="7" type="primary">ric</name>
    <name evidence="7" type="ORF">GT409_00645</name>
</gene>
<evidence type="ECO:0000313" key="8">
    <source>
        <dbReference type="Proteomes" id="UP000464954"/>
    </source>
</evidence>
<evidence type="ECO:0000259" key="6">
    <source>
        <dbReference type="Pfam" id="PF01814"/>
    </source>
</evidence>
<keyword evidence="3" id="KW-0479">Metal-binding</keyword>
<dbReference type="PROSITE" id="PS51257">
    <property type="entry name" value="PROKAR_LIPOPROTEIN"/>
    <property type="match status" value="1"/>
</dbReference>
<evidence type="ECO:0000256" key="5">
    <source>
        <dbReference type="SAM" id="SignalP"/>
    </source>
</evidence>
<name>A0A6P1M2G0_9BACT</name>
<keyword evidence="8" id="KW-1185">Reference proteome</keyword>
<keyword evidence="4" id="KW-0408">Iron</keyword>
<organism evidence="7 8">
    <name type="scientific">Tichowtungia aerotolerans</name>
    <dbReference type="NCBI Taxonomy" id="2697043"/>
    <lineage>
        <taxon>Bacteria</taxon>
        <taxon>Pseudomonadati</taxon>
        <taxon>Kiritimatiellota</taxon>
        <taxon>Tichowtungiia</taxon>
        <taxon>Tichowtungiales</taxon>
        <taxon>Tichowtungiaceae</taxon>
        <taxon>Tichowtungia</taxon>
    </lineage>
</organism>
<dbReference type="InterPro" id="IPR012312">
    <property type="entry name" value="Hemerythrin-like"/>
</dbReference>
<dbReference type="Gene3D" id="1.20.120.520">
    <property type="entry name" value="nmb1532 protein domain like"/>
    <property type="match status" value="1"/>
</dbReference>
<dbReference type="PANTHER" id="PTHR36438">
    <property type="entry name" value="IRON-SULFUR CLUSTER REPAIR PROTEIN YTFE"/>
    <property type="match status" value="1"/>
</dbReference>
<sequence length="291" mass="32224">MKMISYSKTVWVASIGLLVLSVSTACVRNDASNNPLKTDNEGRAGLMKHGIESNITVANLVVRYPQLRASLELMGIDYCCGGKKPLGIAVKEAGLQWEAVQEALMEALAVQPESVKKNWADVPLSELVDHIVLTHHVFMKEQLPRLSGLLVKVEKAHGAQHGEMLAQLRLNYSTLRSELEAHLMKEEQDLFPLIKQIEAFSCGNGPAPVSHCRNMADPIRQMEIEHDHAGNTLATLRRLTDNYQLPSDACPTFEALYEGLAAMEADLHEHIHLENNILFPKSAEQAATVNY</sequence>
<dbReference type="KEGG" id="taer:GT409_00645"/>
<comment type="subcellular location">
    <subcellularLocation>
        <location evidence="1">Cytoplasm</location>
    </subcellularLocation>
</comment>
<dbReference type="Pfam" id="PF04405">
    <property type="entry name" value="ScdA_N"/>
    <property type="match status" value="1"/>
</dbReference>
<feature type="chain" id="PRO_5026721198" evidence="5">
    <location>
        <begin position="26"/>
        <end position="291"/>
    </location>
</feature>
<evidence type="ECO:0000256" key="2">
    <source>
        <dbReference type="ARBA" id="ARBA00022490"/>
    </source>
</evidence>
<feature type="signal peptide" evidence="5">
    <location>
        <begin position="1"/>
        <end position="25"/>
    </location>
</feature>
<dbReference type="PANTHER" id="PTHR36438:SF1">
    <property type="entry name" value="IRON-SULFUR CLUSTER REPAIR PROTEIN YTFE"/>
    <property type="match status" value="1"/>
</dbReference>
<dbReference type="Proteomes" id="UP000464954">
    <property type="component" value="Chromosome"/>
</dbReference>
<dbReference type="InterPro" id="IPR019903">
    <property type="entry name" value="RIC_family"/>
</dbReference>
<keyword evidence="5" id="KW-0732">Signal</keyword>
<dbReference type="RefSeq" id="WP_160626051.1">
    <property type="nucleotide sequence ID" value="NZ_CP047593.1"/>
</dbReference>
<dbReference type="GO" id="GO:0046872">
    <property type="term" value="F:metal ion binding"/>
    <property type="evidence" value="ECO:0007669"/>
    <property type="project" value="UniProtKB-KW"/>
</dbReference>
<feature type="domain" description="Hemerythrin-like" evidence="6">
    <location>
        <begin position="130"/>
        <end position="281"/>
    </location>
</feature>
<evidence type="ECO:0000256" key="3">
    <source>
        <dbReference type="ARBA" id="ARBA00022723"/>
    </source>
</evidence>
<dbReference type="NCBIfam" id="TIGR03652">
    <property type="entry name" value="FeS_repair_RIC"/>
    <property type="match status" value="1"/>
</dbReference>
<dbReference type="EMBL" id="CP047593">
    <property type="protein sequence ID" value="QHI68017.1"/>
    <property type="molecule type" value="Genomic_DNA"/>
</dbReference>
<accession>A0A6P1M2G0</accession>
<dbReference type="Pfam" id="PF01814">
    <property type="entry name" value="Hemerythrin"/>
    <property type="match status" value="1"/>
</dbReference>
<evidence type="ECO:0000256" key="4">
    <source>
        <dbReference type="ARBA" id="ARBA00023004"/>
    </source>
</evidence>
<protein>
    <submittedName>
        <fullName evidence="7">Iron-sulfur cluster repair di-iron protein</fullName>
    </submittedName>
</protein>
<evidence type="ECO:0000313" key="7">
    <source>
        <dbReference type="EMBL" id="QHI68017.1"/>
    </source>
</evidence>
<proteinExistence type="predicted"/>
<dbReference type="GO" id="GO:0005737">
    <property type="term" value="C:cytoplasm"/>
    <property type="evidence" value="ECO:0007669"/>
    <property type="project" value="UniProtKB-SubCell"/>
</dbReference>
<evidence type="ECO:0000256" key="1">
    <source>
        <dbReference type="ARBA" id="ARBA00004496"/>
    </source>
</evidence>
<reference evidence="7 8" key="1">
    <citation type="submission" date="2020-01" db="EMBL/GenBank/DDBJ databases">
        <title>Ponticoccus aerotolerans gen. nov., sp. nov., an anaerobic bacterium and proposal of Ponticoccusceae fam. nov., Ponticoccusles ord. nov. and Ponticoccuse classis nov. in the phylum Kiritimatiellaeota.</title>
        <authorList>
            <person name="Zhou L.Y."/>
            <person name="Du Z.J."/>
        </authorList>
    </citation>
    <scope>NUCLEOTIDE SEQUENCE [LARGE SCALE GENOMIC DNA]</scope>
    <source>
        <strain evidence="7 8">S-5007</strain>
    </source>
</reference>